<evidence type="ECO:0000259" key="1">
    <source>
        <dbReference type="Pfam" id="PF12697"/>
    </source>
</evidence>
<dbReference type="Gene3D" id="3.40.50.1820">
    <property type="entry name" value="alpha/beta hydrolase"/>
    <property type="match status" value="1"/>
</dbReference>
<dbReference type="SUPFAM" id="SSF53474">
    <property type="entry name" value="alpha/beta-Hydrolases"/>
    <property type="match status" value="1"/>
</dbReference>
<dbReference type="GO" id="GO:0051213">
    <property type="term" value="F:dioxygenase activity"/>
    <property type="evidence" value="ECO:0007669"/>
    <property type="project" value="UniProtKB-KW"/>
</dbReference>
<dbReference type="PANTHER" id="PTHR43329">
    <property type="entry name" value="EPOXIDE HYDROLASE"/>
    <property type="match status" value="1"/>
</dbReference>
<reference evidence="3" key="2">
    <citation type="submission" date="2016-02" db="EMBL/GenBank/DDBJ databases">
        <title>Draft genome sequence of five rapidly growing Mycobacterium species.</title>
        <authorList>
            <person name="Katahira K."/>
            <person name="Gotou Y."/>
            <person name="Iida K."/>
            <person name="Ogura Y."/>
            <person name="Hayashi T."/>
        </authorList>
    </citation>
    <scope>NUCLEOTIDE SEQUENCE [LARGE SCALE GENOMIC DNA]</scope>
    <source>
        <strain evidence="3">JCM6368</strain>
    </source>
</reference>
<dbReference type="InterPro" id="IPR000073">
    <property type="entry name" value="AB_hydrolase_1"/>
</dbReference>
<protein>
    <submittedName>
        <fullName evidence="2">Dioxygenase</fullName>
    </submittedName>
</protein>
<dbReference type="Pfam" id="PF12697">
    <property type="entry name" value="Abhydrolase_6"/>
    <property type="match status" value="1"/>
</dbReference>
<dbReference type="InterPro" id="IPR029058">
    <property type="entry name" value="AB_hydrolase_fold"/>
</dbReference>
<comment type="caution">
    <text evidence="2">The sequence shown here is derived from an EMBL/GenBank/DDBJ whole genome shotgun (WGS) entry which is preliminary data.</text>
</comment>
<gene>
    <name evidence="2" type="ORF">RMCFA_0930</name>
</gene>
<evidence type="ECO:0000313" key="3">
    <source>
        <dbReference type="Proteomes" id="UP000069705"/>
    </source>
</evidence>
<keyword evidence="2" id="KW-0223">Dioxygenase</keyword>
<dbReference type="Proteomes" id="UP000069705">
    <property type="component" value="Unassembled WGS sequence"/>
</dbReference>
<organism evidence="2 3">
    <name type="scientific">Mycolicibacterium fortuitum subsp. acetamidolyticum</name>
    <dbReference type="NCBI Taxonomy" id="144550"/>
    <lineage>
        <taxon>Bacteria</taxon>
        <taxon>Bacillati</taxon>
        <taxon>Actinomycetota</taxon>
        <taxon>Actinomycetes</taxon>
        <taxon>Mycobacteriales</taxon>
        <taxon>Mycobacteriaceae</taxon>
        <taxon>Mycolicibacterium</taxon>
    </lineage>
</organism>
<feature type="domain" description="AB hydrolase-1" evidence="1">
    <location>
        <begin position="35"/>
        <end position="263"/>
    </location>
</feature>
<accession>A0A117IDA6</accession>
<proteinExistence type="predicted"/>
<keyword evidence="2" id="KW-0560">Oxidoreductase</keyword>
<dbReference type="EMBL" id="BCSZ01000009">
    <property type="protein sequence ID" value="GAT00816.1"/>
    <property type="molecule type" value="Genomic_DNA"/>
</dbReference>
<dbReference type="AlphaFoldDB" id="A0A117IDA6"/>
<sequence length="275" mass="30582">MEENNMTNTMTVNGVQIAFVDEGLEPGPVIVPLTGWAHDHRAFDRLAPHLIPKHRVVRVCWRGHGPDRTPVGDFGVAEQVADTIALLDALEIETFVPVAHAHGGWAALDIAEQLGPDRVPAVMILDLIMTPAPPEFVAGLRAIQQRETWLAGRDGLVQSWLDGSDNPAVRYHMQHEAGGFGFDMWSRACRVIENAYDTWGSPMGRMEKLTQPRPIRHVFSHPKSADYDALHDEFCSRNPWFSYTRLPGETHFPGIEMPEHVAAELSDLIGECSLS</sequence>
<reference evidence="2 3" key="1">
    <citation type="journal article" date="2016" name="Genome Announc.">
        <title>Draft Genome Sequences of Five Rapidly Growing Mycobacterium Species, M. thermoresistibile, M. fortuitum subsp. acetamidolyticum, M. canariasense, M. brisbanense, and M. novocastrense.</title>
        <authorList>
            <person name="Katahira K."/>
            <person name="Ogura Y."/>
            <person name="Gotoh Y."/>
            <person name="Hayashi T."/>
        </authorList>
    </citation>
    <scope>NUCLEOTIDE SEQUENCE [LARGE SCALE GENOMIC DNA]</scope>
    <source>
        <strain evidence="2 3">JCM6368</strain>
    </source>
</reference>
<name>A0A117IDA6_MYCFO</name>
<dbReference type="Gene3D" id="1.10.210.20">
    <property type="match status" value="1"/>
</dbReference>
<evidence type="ECO:0000313" key="2">
    <source>
        <dbReference type="EMBL" id="GAT00816.1"/>
    </source>
</evidence>